<feature type="compositionally biased region" description="Low complexity" evidence="1">
    <location>
        <begin position="115"/>
        <end position="124"/>
    </location>
</feature>
<dbReference type="EnsemblProtists" id="EOD14924">
    <property type="protein sequence ID" value="EOD14924"/>
    <property type="gene ID" value="EMIHUDRAFT_432752"/>
</dbReference>
<evidence type="ECO:0000313" key="3">
    <source>
        <dbReference type="Proteomes" id="UP000013827"/>
    </source>
</evidence>
<protein>
    <submittedName>
        <fullName evidence="2">Uncharacterized protein</fullName>
    </submittedName>
</protein>
<evidence type="ECO:0000313" key="2">
    <source>
        <dbReference type="EnsemblProtists" id="EOD14924"/>
    </source>
</evidence>
<dbReference type="HOGENOM" id="CLU_938229_0_0_1"/>
<name>A0A0D3IUI9_EMIH1</name>
<dbReference type="AlphaFoldDB" id="A0A0D3IUI9"/>
<dbReference type="Proteomes" id="UP000013827">
    <property type="component" value="Unassembled WGS sequence"/>
</dbReference>
<accession>A0A0D3IUI9</accession>
<feature type="region of interest" description="Disordered" evidence="1">
    <location>
        <begin position="1"/>
        <end position="35"/>
    </location>
</feature>
<dbReference type="PaxDb" id="2903-EOD14924"/>
<feature type="compositionally biased region" description="Polar residues" evidence="1">
    <location>
        <begin position="58"/>
        <end position="74"/>
    </location>
</feature>
<dbReference type="GeneID" id="17261057"/>
<feature type="compositionally biased region" description="Low complexity" evidence="1">
    <location>
        <begin position="92"/>
        <end position="103"/>
    </location>
</feature>
<reference evidence="3" key="1">
    <citation type="journal article" date="2013" name="Nature">
        <title>Pan genome of the phytoplankton Emiliania underpins its global distribution.</title>
        <authorList>
            <person name="Read B.A."/>
            <person name="Kegel J."/>
            <person name="Klute M.J."/>
            <person name="Kuo A."/>
            <person name="Lefebvre S.C."/>
            <person name="Maumus F."/>
            <person name="Mayer C."/>
            <person name="Miller J."/>
            <person name="Monier A."/>
            <person name="Salamov A."/>
            <person name="Young J."/>
            <person name="Aguilar M."/>
            <person name="Claverie J.M."/>
            <person name="Frickenhaus S."/>
            <person name="Gonzalez K."/>
            <person name="Herman E.K."/>
            <person name="Lin Y.C."/>
            <person name="Napier J."/>
            <person name="Ogata H."/>
            <person name="Sarno A.F."/>
            <person name="Shmutz J."/>
            <person name="Schroeder D."/>
            <person name="de Vargas C."/>
            <person name="Verret F."/>
            <person name="von Dassow P."/>
            <person name="Valentin K."/>
            <person name="Van de Peer Y."/>
            <person name="Wheeler G."/>
            <person name="Dacks J.B."/>
            <person name="Delwiche C.F."/>
            <person name="Dyhrman S.T."/>
            <person name="Glockner G."/>
            <person name="John U."/>
            <person name="Richards T."/>
            <person name="Worden A.Z."/>
            <person name="Zhang X."/>
            <person name="Grigoriev I.V."/>
            <person name="Allen A.E."/>
            <person name="Bidle K."/>
            <person name="Borodovsky M."/>
            <person name="Bowler C."/>
            <person name="Brownlee C."/>
            <person name="Cock J.M."/>
            <person name="Elias M."/>
            <person name="Gladyshev V.N."/>
            <person name="Groth M."/>
            <person name="Guda C."/>
            <person name="Hadaegh A."/>
            <person name="Iglesias-Rodriguez M.D."/>
            <person name="Jenkins J."/>
            <person name="Jones B.M."/>
            <person name="Lawson T."/>
            <person name="Leese F."/>
            <person name="Lindquist E."/>
            <person name="Lobanov A."/>
            <person name="Lomsadze A."/>
            <person name="Malik S.B."/>
            <person name="Marsh M.E."/>
            <person name="Mackinder L."/>
            <person name="Mock T."/>
            <person name="Mueller-Roeber B."/>
            <person name="Pagarete A."/>
            <person name="Parker M."/>
            <person name="Probert I."/>
            <person name="Quesneville H."/>
            <person name="Raines C."/>
            <person name="Rensing S.A."/>
            <person name="Riano-Pachon D.M."/>
            <person name="Richier S."/>
            <person name="Rokitta S."/>
            <person name="Shiraiwa Y."/>
            <person name="Soanes D.M."/>
            <person name="van der Giezen M."/>
            <person name="Wahlund T.M."/>
            <person name="Williams B."/>
            <person name="Wilson W."/>
            <person name="Wolfe G."/>
            <person name="Wurch L.L."/>
        </authorList>
    </citation>
    <scope>NUCLEOTIDE SEQUENCE</scope>
</reference>
<proteinExistence type="predicted"/>
<reference evidence="2" key="2">
    <citation type="submission" date="2024-10" db="UniProtKB">
        <authorList>
            <consortium name="EnsemblProtists"/>
        </authorList>
    </citation>
    <scope>IDENTIFICATION</scope>
</reference>
<feature type="region of interest" description="Disordered" evidence="1">
    <location>
        <begin position="53"/>
        <end position="124"/>
    </location>
</feature>
<dbReference type="KEGG" id="ehx:EMIHUDRAFT_432752"/>
<dbReference type="RefSeq" id="XP_005767353.1">
    <property type="nucleotide sequence ID" value="XM_005767296.1"/>
</dbReference>
<evidence type="ECO:0000256" key="1">
    <source>
        <dbReference type="SAM" id="MobiDB-lite"/>
    </source>
</evidence>
<organism evidence="2 3">
    <name type="scientific">Emiliania huxleyi (strain CCMP1516)</name>
    <dbReference type="NCBI Taxonomy" id="280463"/>
    <lineage>
        <taxon>Eukaryota</taxon>
        <taxon>Haptista</taxon>
        <taxon>Haptophyta</taxon>
        <taxon>Prymnesiophyceae</taxon>
        <taxon>Isochrysidales</taxon>
        <taxon>Noelaerhabdaceae</taxon>
        <taxon>Emiliania</taxon>
    </lineage>
</organism>
<sequence>METHHEPPPACECGYSPPEPPSCTVSPPEPPACERVQSSGLVFNPEAHSWILVDDSPSHSPRPSLAPSSNSLAQSWAAGDSEGESEADRVDSGIASSGAASAYGLGGETSASVTPLPLSPLLGLGSDEDEVLSAQALSEILAAAWPLPLSHGMSPDSRDEDGEAAPPDSLLLAATPPLSPRLPRGCGADEYACPKPPPAPPPGACGAGARDGGACAPPPPLEWSVRAKSSAWKGTWSKPLVVVAALLASHTAVLLLGIAIGRRVSVLTESTSAGGSSFLARRFSSGPGGIHSRLCFA</sequence>
<keyword evidence="3" id="KW-1185">Reference proteome</keyword>
<feature type="compositionally biased region" description="Pro residues" evidence="1">
    <location>
        <begin position="17"/>
        <end position="31"/>
    </location>
</feature>